<dbReference type="Proteomes" id="UP001437256">
    <property type="component" value="Unassembled WGS sequence"/>
</dbReference>
<organism evidence="2 3">
    <name type="scientific">Marasmius tenuissimus</name>
    <dbReference type="NCBI Taxonomy" id="585030"/>
    <lineage>
        <taxon>Eukaryota</taxon>
        <taxon>Fungi</taxon>
        <taxon>Dikarya</taxon>
        <taxon>Basidiomycota</taxon>
        <taxon>Agaricomycotina</taxon>
        <taxon>Agaricomycetes</taxon>
        <taxon>Agaricomycetidae</taxon>
        <taxon>Agaricales</taxon>
        <taxon>Marasmiineae</taxon>
        <taxon>Marasmiaceae</taxon>
        <taxon>Marasmius</taxon>
    </lineage>
</organism>
<sequence length="237" mass="25276">MRWPTRENKGKVVAISNSQIQPKRAAQKSLGTKTTGVGAGQTSTAAQCSPTIVSDLATRRPKPSDQGTKSLGEDFRDYTPGRPTRLEARGKKVVVSSLQARPKTVEQKSLGTKAAAVKVGQKPTPARCTQTTGSATTTPNRPKKQPQPEDCKVTPPKPALSSASTTRRQTELNIVEQRSLGTKAAGVNVGQKPIPARRTQTTGNVIAMPNKPKAQPRPEDRKVTPAKATPSSARTTR</sequence>
<proteinExistence type="predicted"/>
<protein>
    <submittedName>
        <fullName evidence="2">Uncharacterized protein</fullName>
    </submittedName>
</protein>
<feature type="region of interest" description="Disordered" evidence="1">
    <location>
        <begin position="1"/>
        <end position="237"/>
    </location>
</feature>
<keyword evidence="3" id="KW-1185">Reference proteome</keyword>
<feature type="compositionally biased region" description="Polar residues" evidence="1">
    <location>
        <begin position="29"/>
        <end position="52"/>
    </location>
</feature>
<feature type="compositionally biased region" description="Basic and acidic residues" evidence="1">
    <location>
        <begin position="71"/>
        <end position="90"/>
    </location>
</feature>
<comment type="caution">
    <text evidence="2">The sequence shown here is derived from an EMBL/GenBank/DDBJ whole genome shotgun (WGS) entry which is preliminary data.</text>
</comment>
<name>A0ABR2ZKX7_9AGAR</name>
<gene>
    <name evidence="2" type="ORF">AAF712_011568</name>
</gene>
<dbReference type="EMBL" id="JBBXMP010000130">
    <property type="protein sequence ID" value="KAL0061599.1"/>
    <property type="molecule type" value="Genomic_DNA"/>
</dbReference>
<accession>A0ABR2ZKX7</accession>
<reference evidence="2 3" key="1">
    <citation type="submission" date="2024-05" db="EMBL/GenBank/DDBJ databases">
        <title>A draft genome resource for the thread blight pathogen Marasmius tenuissimus strain MS-2.</title>
        <authorList>
            <person name="Yulfo-Soto G.E."/>
            <person name="Baruah I.K."/>
            <person name="Amoako-Attah I."/>
            <person name="Bukari Y."/>
            <person name="Meinhardt L.W."/>
            <person name="Bailey B.A."/>
            <person name="Cohen S.P."/>
        </authorList>
    </citation>
    <scope>NUCLEOTIDE SEQUENCE [LARGE SCALE GENOMIC DNA]</scope>
    <source>
        <strain evidence="2 3">MS-2</strain>
    </source>
</reference>
<evidence type="ECO:0000313" key="3">
    <source>
        <dbReference type="Proteomes" id="UP001437256"/>
    </source>
</evidence>
<feature type="compositionally biased region" description="Polar residues" evidence="1">
    <location>
        <begin position="127"/>
        <end position="140"/>
    </location>
</feature>
<evidence type="ECO:0000256" key="1">
    <source>
        <dbReference type="SAM" id="MobiDB-lite"/>
    </source>
</evidence>
<evidence type="ECO:0000313" key="2">
    <source>
        <dbReference type="EMBL" id="KAL0061599.1"/>
    </source>
</evidence>
<feature type="compositionally biased region" description="Basic and acidic residues" evidence="1">
    <location>
        <begin position="1"/>
        <end position="10"/>
    </location>
</feature>